<dbReference type="EnsemblBacteria" id="BAD85916">
    <property type="protein sequence ID" value="BAD85916"/>
    <property type="gene ID" value="TK1727"/>
</dbReference>
<dbReference type="EMBL" id="AP006878">
    <property type="protein sequence ID" value="BAD85916.1"/>
    <property type="molecule type" value="Genomic_DNA"/>
</dbReference>
<evidence type="ECO:0000313" key="1">
    <source>
        <dbReference type="EMBL" id="BAD85916.1"/>
    </source>
</evidence>
<accession>Q5JJ17</accession>
<keyword evidence="2" id="KW-1185">Reference proteome</keyword>
<proteinExistence type="predicted"/>
<reference evidence="1 2" key="1">
    <citation type="journal article" date="2005" name="Genome Res.">
        <title>Complete genome sequence of the hyperthermophilic archaeon Thermococcus kodakaraensis KOD1 and comparison with Pyrococcus genomes.</title>
        <authorList>
            <person name="Fukui T."/>
            <person name="Atomi H."/>
            <person name="Kanai T."/>
            <person name="Matsumi R."/>
            <person name="Fujiwara S."/>
            <person name="Imanaka T."/>
        </authorList>
    </citation>
    <scope>NUCLEOTIDE SEQUENCE [LARGE SCALE GENOMIC DNA]</scope>
    <source>
        <strain evidence="2">ATCC BAA-918 / JCM 12380 / KOD1</strain>
    </source>
</reference>
<protein>
    <submittedName>
        <fullName evidence="1">Uncharacterized protein</fullName>
    </submittedName>
</protein>
<dbReference type="KEGG" id="tko:TK1727"/>
<dbReference type="AlphaFoldDB" id="Q5JJ17"/>
<name>Q5JJ17_THEKO</name>
<sequence>MGKEERTVIENSPSFQYLLRFASDIGGGLKFISLEKDAYNIRENDIIVCFGDESKKRAEYLKKVLKYPIEIHSILEIIERYETNANGV</sequence>
<gene>
    <name evidence="1" type="ordered locus">TK1727</name>
</gene>
<dbReference type="InParanoid" id="Q5JJ17"/>
<evidence type="ECO:0000313" key="2">
    <source>
        <dbReference type="Proteomes" id="UP000000536"/>
    </source>
</evidence>
<dbReference type="eggNOG" id="arCOG04485">
    <property type="taxonomic scope" value="Archaea"/>
</dbReference>
<dbReference type="STRING" id="69014.TK1727"/>
<dbReference type="Proteomes" id="UP000000536">
    <property type="component" value="Chromosome"/>
</dbReference>
<organism evidence="1 2">
    <name type="scientific">Thermococcus kodakarensis (strain ATCC BAA-918 / JCM 12380 / KOD1)</name>
    <name type="common">Pyrococcus kodakaraensis (strain KOD1)</name>
    <dbReference type="NCBI Taxonomy" id="69014"/>
    <lineage>
        <taxon>Archaea</taxon>
        <taxon>Methanobacteriati</taxon>
        <taxon>Methanobacteriota</taxon>
        <taxon>Thermococci</taxon>
        <taxon>Thermococcales</taxon>
        <taxon>Thermococcaceae</taxon>
        <taxon>Thermococcus</taxon>
    </lineage>
</organism>
<dbReference type="HOGENOM" id="CLU_2461941_0_0_2"/>